<dbReference type="GO" id="GO:0045735">
    <property type="term" value="F:nutrient reservoir activity"/>
    <property type="evidence" value="ECO:0007669"/>
    <property type="project" value="UniProtKB-KW"/>
</dbReference>
<dbReference type="EMBL" id="JBDFQZ010000005">
    <property type="protein sequence ID" value="KAK9724308.1"/>
    <property type="molecule type" value="Genomic_DNA"/>
</dbReference>
<feature type="region of interest" description="Disordered" evidence="5">
    <location>
        <begin position="326"/>
        <end position="358"/>
    </location>
</feature>
<dbReference type="InterPro" id="IPR006045">
    <property type="entry name" value="Cupin_1"/>
</dbReference>
<comment type="similarity">
    <text evidence="1">Belongs to the 11S seed storage protein (globulins) family.</text>
</comment>
<feature type="signal peptide" evidence="6">
    <location>
        <begin position="1"/>
        <end position="16"/>
    </location>
</feature>
<accession>A0AAW1KV59</accession>
<evidence type="ECO:0000313" key="9">
    <source>
        <dbReference type="Proteomes" id="UP001443914"/>
    </source>
</evidence>
<dbReference type="Gene3D" id="2.60.120.10">
    <property type="entry name" value="Jelly Rolls"/>
    <property type="match status" value="2"/>
</dbReference>
<name>A0AAW1KV59_SAPOF</name>
<keyword evidence="9" id="KW-1185">Reference proteome</keyword>
<dbReference type="PRINTS" id="PR00439">
    <property type="entry name" value="11SGLOBULIN"/>
</dbReference>
<gene>
    <name evidence="8" type="ORF">RND81_05G062800</name>
</gene>
<feature type="compositionally biased region" description="Basic residues" evidence="5">
    <location>
        <begin position="347"/>
        <end position="358"/>
    </location>
</feature>
<dbReference type="PANTHER" id="PTHR31189:SF76">
    <property type="entry name" value="11S GLOBULIN SUBUNIT BETA-LIKE"/>
    <property type="match status" value="1"/>
</dbReference>
<evidence type="ECO:0000256" key="1">
    <source>
        <dbReference type="ARBA" id="ARBA00007178"/>
    </source>
</evidence>
<reference evidence="8" key="1">
    <citation type="submission" date="2024-03" db="EMBL/GenBank/DDBJ databases">
        <title>WGS assembly of Saponaria officinalis var. Norfolk2.</title>
        <authorList>
            <person name="Jenkins J."/>
            <person name="Shu S."/>
            <person name="Grimwood J."/>
            <person name="Barry K."/>
            <person name="Goodstein D."/>
            <person name="Schmutz J."/>
            <person name="Leebens-Mack J."/>
            <person name="Osbourn A."/>
        </authorList>
    </citation>
    <scope>NUCLEOTIDE SEQUENCE [LARGE SCALE GENOMIC DNA]</scope>
    <source>
        <strain evidence="8">JIC</strain>
    </source>
</reference>
<evidence type="ECO:0000256" key="6">
    <source>
        <dbReference type="SAM" id="SignalP"/>
    </source>
</evidence>
<feature type="chain" id="PRO_5044013473" description="Cupin type-1 domain-containing protein" evidence="6">
    <location>
        <begin position="17"/>
        <end position="373"/>
    </location>
</feature>
<keyword evidence="3" id="KW-0708">Seed storage protein</keyword>
<dbReference type="SMART" id="SM00835">
    <property type="entry name" value="Cupin_1"/>
    <property type="match status" value="1"/>
</dbReference>
<proteinExistence type="inferred from homology"/>
<dbReference type="PANTHER" id="PTHR31189">
    <property type="entry name" value="OS03G0336100 PROTEIN-RELATED"/>
    <property type="match status" value="1"/>
</dbReference>
<dbReference type="Proteomes" id="UP001443914">
    <property type="component" value="Unassembled WGS sequence"/>
</dbReference>
<evidence type="ECO:0000256" key="5">
    <source>
        <dbReference type="SAM" id="MobiDB-lite"/>
    </source>
</evidence>
<comment type="caution">
    <text evidence="8">The sequence shown here is derived from an EMBL/GenBank/DDBJ whole genome shotgun (WGS) entry which is preliminary data.</text>
</comment>
<dbReference type="Pfam" id="PF00190">
    <property type="entry name" value="Cupin_1"/>
    <property type="match status" value="2"/>
</dbReference>
<evidence type="ECO:0000256" key="3">
    <source>
        <dbReference type="ARBA" id="ARBA00023129"/>
    </source>
</evidence>
<dbReference type="InterPro" id="IPR050253">
    <property type="entry name" value="Seed_Storage-Functional"/>
</dbReference>
<evidence type="ECO:0000259" key="7">
    <source>
        <dbReference type="SMART" id="SM00835"/>
    </source>
</evidence>
<keyword evidence="6" id="KW-0732">Signal</keyword>
<organism evidence="8 9">
    <name type="scientific">Saponaria officinalis</name>
    <name type="common">Common soapwort</name>
    <name type="synonym">Lychnis saponaria</name>
    <dbReference type="NCBI Taxonomy" id="3572"/>
    <lineage>
        <taxon>Eukaryota</taxon>
        <taxon>Viridiplantae</taxon>
        <taxon>Streptophyta</taxon>
        <taxon>Embryophyta</taxon>
        <taxon>Tracheophyta</taxon>
        <taxon>Spermatophyta</taxon>
        <taxon>Magnoliopsida</taxon>
        <taxon>eudicotyledons</taxon>
        <taxon>Gunneridae</taxon>
        <taxon>Pentapetalae</taxon>
        <taxon>Caryophyllales</taxon>
        <taxon>Caryophyllaceae</taxon>
        <taxon>Caryophylleae</taxon>
        <taxon>Saponaria</taxon>
    </lineage>
</organism>
<keyword evidence="4" id="KW-1015">Disulfide bond</keyword>
<evidence type="ECO:0000313" key="8">
    <source>
        <dbReference type="EMBL" id="KAK9724308.1"/>
    </source>
</evidence>
<protein>
    <recommendedName>
        <fullName evidence="7">Cupin type-1 domain-containing protein</fullName>
    </recommendedName>
</protein>
<dbReference type="CDD" id="cd02242">
    <property type="entry name" value="cupin_11S_legumin_N"/>
    <property type="match status" value="1"/>
</dbReference>
<keyword evidence="2" id="KW-0758">Storage protein</keyword>
<dbReference type="SUPFAM" id="SSF51182">
    <property type="entry name" value="RmlC-like cupins"/>
    <property type="match status" value="2"/>
</dbReference>
<dbReference type="InterPro" id="IPR006044">
    <property type="entry name" value="11S_seedstore_pln"/>
</dbReference>
<evidence type="ECO:0000256" key="4">
    <source>
        <dbReference type="ARBA" id="ARBA00023157"/>
    </source>
</evidence>
<sequence length="373" mass="41870">MLLSFYLMLLLCSTLGEFTMQHGQLRGQQWQHECNIEQLSAAEPTRRLVAEAGVVEVWEPNEEQFRCTGVAAVRHVIEPKGLLLPSYTNAPYITYVIQGGGVQGVIVPGCPETFESGGGSSDQHQRVFRVRDGDVIGSPAGMIQWTYNDGDTPLVSITLLDLTNPHNQLDLNFRSFYLAGNPQGSIKGRQIRGPREVSGKNIFNGFDDDLLSNIFNIDANMIQSLKGKNDERGCIIRVEHDLEFLTPEIEEIEQEKIRRSPNGVEETLCYLRFKRNIDQASDADVFSRHGGRINTLNGYKFPLLQYLRFSAERGVFNENAMMTPHLEHKRTQRNVRHEGNGPDPSSTRKRAVGVRRASTRRATIDNPTKLCGG</sequence>
<dbReference type="InterPro" id="IPR014710">
    <property type="entry name" value="RmlC-like_jellyroll"/>
</dbReference>
<evidence type="ECO:0000256" key="2">
    <source>
        <dbReference type="ARBA" id="ARBA00022761"/>
    </source>
</evidence>
<feature type="domain" description="Cupin type-1" evidence="7">
    <location>
        <begin position="39"/>
        <end position="223"/>
    </location>
</feature>
<dbReference type="InterPro" id="IPR011051">
    <property type="entry name" value="RmlC_Cupin_sf"/>
</dbReference>
<dbReference type="AlphaFoldDB" id="A0AAW1KV59"/>